<dbReference type="KEGG" id="ccot:CCAX7_39570"/>
<reference evidence="1 2" key="1">
    <citation type="journal article" date="2019" name="Int. J. Syst. Evol. Microbiol.">
        <title>Capsulimonas corticalis gen. nov., sp. nov., an aerobic capsulated bacterium, of a novel bacterial order, Capsulimonadales ord. nov., of the class Armatimonadia of the phylum Armatimonadetes.</title>
        <authorList>
            <person name="Li J."/>
            <person name="Kudo C."/>
            <person name="Tonouchi A."/>
        </authorList>
    </citation>
    <scope>NUCLEOTIDE SEQUENCE [LARGE SCALE GENOMIC DNA]</scope>
    <source>
        <strain evidence="1 2">AX-7</strain>
    </source>
</reference>
<proteinExistence type="predicted"/>
<organism evidence="1 2">
    <name type="scientific">Capsulimonas corticalis</name>
    <dbReference type="NCBI Taxonomy" id="2219043"/>
    <lineage>
        <taxon>Bacteria</taxon>
        <taxon>Bacillati</taxon>
        <taxon>Armatimonadota</taxon>
        <taxon>Armatimonadia</taxon>
        <taxon>Capsulimonadales</taxon>
        <taxon>Capsulimonadaceae</taxon>
        <taxon>Capsulimonas</taxon>
    </lineage>
</organism>
<evidence type="ECO:0000313" key="2">
    <source>
        <dbReference type="Proteomes" id="UP000287394"/>
    </source>
</evidence>
<dbReference type="EMBL" id="AP025739">
    <property type="protein sequence ID" value="BDI31906.1"/>
    <property type="molecule type" value="Genomic_DNA"/>
</dbReference>
<dbReference type="Proteomes" id="UP000287394">
    <property type="component" value="Chromosome"/>
</dbReference>
<dbReference type="OrthoDB" id="9842366at2"/>
<sequence>MSYTRSAILAGLLAAIGPCVHAQTSSTTPGATAPEAPAGAAAPAAPAVPPQADAPKSPPLKIGIDAYLGLSDQQGNRTLYDGAWIGFGSAYPSVVYGRWDPSDSETVKASISIGKLYRAQNRIIDQPVEAYYQKRLGRSSITVGKYYVPFGVQEWEYETRPGVMYQYDDGANTVAASVNYNDNRRTTNGYLRVGRKFSERLTFGLSAGTGAGFSFGTDHNSGFGADATVTFNAWQLVSEYNDYRTPDNLHFRFAHGKLFYNAWGPWKPYIGVYSWSDEAKEEGDFRSTVVGVGRQVTPWAYLDGGYSSTSVAHVAWVEAHITWEAGVK</sequence>
<protein>
    <submittedName>
        <fullName evidence="1">Uncharacterized protein</fullName>
    </submittedName>
</protein>
<accession>A0A402D3I9</accession>
<gene>
    <name evidence="1" type="ORF">CCAX7_39570</name>
</gene>
<keyword evidence="2" id="KW-1185">Reference proteome</keyword>
<dbReference type="AlphaFoldDB" id="A0A402D3I9"/>
<name>A0A402D3I9_9BACT</name>
<evidence type="ECO:0000313" key="1">
    <source>
        <dbReference type="EMBL" id="BDI31906.1"/>
    </source>
</evidence>
<dbReference type="RefSeq" id="WP_125206257.1">
    <property type="nucleotide sequence ID" value="NZ_AP025739.1"/>
</dbReference>